<organism evidence="1 2">
    <name type="scientific">Cupriavidus respiraculi</name>
    <dbReference type="NCBI Taxonomy" id="195930"/>
    <lineage>
        <taxon>Bacteria</taxon>
        <taxon>Pseudomonadati</taxon>
        <taxon>Pseudomonadota</taxon>
        <taxon>Betaproteobacteria</taxon>
        <taxon>Burkholderiales</taxon>
        <taxon>Burkholderiaceae</taxon>
        <taxon>Cupriavidus</taxon>
    </lineage>
</organism>
<evidence type="ECO:0008006" key="3">
    <source>
        <dbReference type="Google" id="ProtNLM"/>
    </source>
</evidence>
<dbReference type="InterPro" id="IPR036692">
    <property type="entry name" value="Shew3726-like_sf"/>
</dbReference>
<dbReference type="RefSeq" id="WP_222205926.1">
    <property type="nucleotide sequence ID" value="NZ_CAJZAH010000001.1"/>
</dbReference>
<comment type="caution">
    <text evidence="1">The sequence shown here is derived from an EMBL/GenBank/DDBJ whole genome shotgun (WGS) entry which is preliminary data.</text>
</comment>
<keyword evidence="2" id="KW-1185">Reference proteome</keyword>
<dbReference type="EMBL" id="CAJZAH010000001">
    <property type="protein sequence ID" value="CAG9166594.1"/>
    <property type="molecule type" value="Genomic_DNA"/>
</dbReference>
<accession>A0ABM8WGV1</accession>
<reference evidence="1 2" key="1">
    <citation type="submission" date="2021-08" db="EMBL/GenBank/DDBJ databases">
        <authorList>
            <person name="Peeters C."/>
        </authorList>
    </citation>
    <scope>NUCLEOTIDE SEQUENCE [LARGE SCALE GENOMIC DNA]</scope>
    <source>
        <strain evidence="1 2">LMG 21510</strain>
    </source>
</reference>
<dbReference type="InterPro" id="IPR009962">
    <property type="entry name" value="DUF1488"/>
</dbReference>
<proteinExistence type="predicted"/>
<sequence length="92" mass="10165">MKTIEFPDVQPSYSSAEPCLQCVATVGGDPASFAVTAEALEDHFGARSYQAEDLLAAFHEHREEILCVARNMLELSDSHNVMLHSGHFRFAL</sequence>
<protein>
    <recommendedName>
        <fullName evidence="3">DUF1488 domain-containing protein</fullName>
    </recommendedName>
</protein>
<gene>
    <name evidence="1" type="ORF">LMG21510_00447</name>
</gene>
<dbReference type="Gene3D" id="3.30.160.140">
    <property type="entry name" value="Shew3726-like"/>
    <property type="match status" value="1"/>
</dbReference>
<evidence type="ECO:0000313" key="2">
    <source>
        <dbReference type="Proteomes" id="UP000721236"/>
    </source>
</evidence>
<dbReference type="Proteomes" id="UP000721236">
    <property type="component" value="Unassembled WGS sequence"/>
</dbReference>
<dbReference type="SUPFAM" id="SSF160272">
    <property type="entry name" value="Shew3726-like"/>
    <property type="match status" value="1"/>
</dbReference>
<evidence type="ECO:0000313" key="1">
    <source>
        <dbReference type="EMBL" id="CAG9166594.1"/>
    </source>
</evidence>
<dbReference type="Pfam" id="PF07369">
    <property type="entry name" value="DUF1488"/>
    <property type="match status" value="1"/>
</dbReference>
<name>A0ABM8WGV1_9BURK</name>